<evidence type="ECO:0008006" key="3">
    <source>
        <dbReference type="Google" id="ProtNLM"/>
    </source>
</evidence>
<accession>A0A1I4IFK7</accession>
<dbReference type="RefSeq" id="WP_093090674.1">
    <property type="nucleotide sequence ID" value="NZ_FOTQ01000001.1"/>
</dbReference>
<dbReference type="STRING" id="254406.SAMN04488042_101571"/>
<dbReference type="Proteomes" id="UP000199144">
    <property type="component" value="Unassembled WGS sequence"/>
</dbReference>
<reference evidence="1 2" key="1">
    <citation type="submission" date="2016-10" db="EMBL/GenBank/DDBJ databases">
        <authorList>
            <person name="de Groot N.N."/>
        </authorList>
    </citation>
    <scope>NUCLEOTIDE SEQUENCE [LARGE SCALE GENOMIC DNA]</scope>
    <source>
        <strain evidence="1 2">DSM 15283</strain>
    </source>
</reference>
<name>A0A1I4IFK7_9RHOB</name>
<dbReference type="EMBL" id="FOTQ01000001">
    <property type="protein sequence ID" value="SFL52803.1"/>
    <property type="molecule type" value="Genomic_DNA"/>
</dbReference>
<protein>
    <recommendedName>
        <fullName evidence="3">Copper chaperone PCu(A)C</fullName>
    </recommendedName>
</protein>
<proteinExistence type="predicted"/>
<keyword evidence="2" id="KW-1185">Reference proteome</keyword>
<sequence>MTEEVSKFSRRGIVLGALAWPLAGLAHSGHGVGFVVADVTLRRVRGQTASLVVTLFNRGESVVKLVGAQVDGAAGAMQAVELKSGALVEVDLAMTFDGAVPAVFTVVLDFAEHGEIPVAVFR</sequence>
<evidence type="ECO:0000313" key="1">
    <source>
        <dbReference type="EMBL" id="SFL52803.1"/>
    </source>
</evidence>
<dbReference type="AlphaFoldDB" id="A0A1I4IFK7"/>
<dbReference type="OrthoDB" id="7876782at2"/>
<evidence type="ECO:0000313" key="2">
    <source>
        <dbReference type="Proteomes" id="UP000199144"/>
    </source>
</evidence>
<organism evidence="1 2">
    <name type="scientific">Shimia aestuarii</name>
    <dbReference type="NCBI Taxonomy" id="254406"/>
    <lineage>
        <taxon>Bacteria</taxon>
        <taxon>Pseudomonadati</taxon>
        <taxon>Pseudomonadota</taxon>
        <taxon>Alphaproteobacteria</taxon>
        <taxon>Rhodobacterales</taxon>
        <taxon>Roseobacteraceae</taxon>
    </lineage>
</organism>
<gene>
    <name evidence="1" type="ORF">SAMN04488042_101571</name>
</gene>